<keyword evidence="2" id="KW-1185">Reference proteome</keyword>
<evidence type="ECO:0000313" key="1">
    <source>
        <dbReference type="EMBL" id="RRD29165.1"/>
    </source>
</evidence>
<dbReference type="RefSeq" id="WP_124933853.1">
    <property type="nucleotide sequence ID" value="NZ_JAGFOU010000026.1"/>
</dbReference>
<dbReference type="Proteomes" id="UP000271272">
    <property type="component" value="Unassembled WGS sequence"/>
</dbReference>
<dbReference type="InterPro" id="IPR027396">
    <property type="entry name" value="DsrEFH-like"/>
</dbReference>
<protein>
    <submittedName>
        <fullName evidence="1">CoA biosynthesis protein CoaBC</fullName>
    </submittedName>
</protein>
<gene>
    <name evidence="1" type="ORF">EII10_07330</name>
</gene>
<dbReference type="PANTHER" id="PTHR37691">
    <property type="entry name" value="BLR3518 PROTEIN"/>
    <property type="match status" value="1"/>
</dbReference>
<accession>A0A3P1V747</accession>
<sequence>MSGPLYLLHVTQADRWPAVLSNLANLADLGCAGRVRVMINGTAIYVLQGDNDWTRAMHRAAEAGTVLEVCQRSLANHGIDPGSLPEWITPVRAAIPVIAEHTAAGCTYIKP</sequence>
<organism evidence="1 2">
    <name type="scientific">Actinomyces bowdenii</name>
    <dbReference type="NCBI Taxonomy" id="131109"/>
    <lineage>
        <taxon>Bacteria</taxon>
        <taxon>Bacillati</taxon>
        <taxon>Actinomycetota</taxon>
        <taxon>Actinomycetes</taxon>
        <taxon>Actinomycetales</taxon>
        <taxon>Actinomycetaceae</taxon>
        <taxon>Actinomyces</taxon>
    </lineage>
</organism>
<comment type="caution">
    <text evidence="1">The sequence shown here is derived from an EMBL/GenBank/DDBJ whole genome shotgun (WGS) entry which is preliminary data.</text>
</comment>
<evidence type="ECO:0000313" key="2">
    <source>
        <dbReference type="Proteomes" id="UP000271272"/>
    </source>
</evidence>
<dbReference type="PANTHER" id="PTHR37691:SF1">
    <property type="entry name" value="BLR3518 PROTEIN"/>
    <property type="match status" value="1"/>
</dbReference>
<reference evidence="1 2" key="1">
    <citation type="submission" date="2018-11" db="EMBL/GenBank/DDBJ databases">
        <title>Genomes From Bacteria Associated with the Canine Oral Cavity: a Test Case for Automated Genome-Based Taxonomic Assignment.</title>
        <authorList>
            <person name="Coil D.A."/>
            <person name="Jospin G."/>
            <person name="Darling A.E."/>
            <person name="Wallis C."/>
            <person name="Davis I.J."/>
            <person name="Harris S."/>
            <person name="Eisen J.A."/>
            <person name="Holcombe L.J."/>
            <person name="O'Flynn C."/>
        </authorList>
    </citation>
    <scope>NUCLEOTIDE SEQUENCE [LARGE SCALE GENOMIC DNA]</scope>
    <source>
        <strain evidence="1 2">OH5050</strain>
    </source>
</reference>
<name>A0A3P1V747_9ACTO</name>
<dbReference type="EMBL" id="RQZC01000010">
    <property type="protein sequence ID" value="RRD29165.1"/>
    <property type="molecule type" value="Genomic_DNA"/>
</dbReference>
<dbReference type="AlphaFoldDB" id="A0A3P1V747"/>
<dbReference type="SUPFAM" id="SSF75169">
    <property type="entry name" value="DsrEFH-like"/>
    <property type="match status" value="1"/>
</dbReference>
<dbReference type="OrthoDB" id="3253930at2"/>
<dbReference type="Gene3D" id="3.40.1260.10">
    <property type="entry name" value="DsrEFH-like"/>
    <property type="match status" value="1"/>
</dbReference>
<proteinExistence type="predicted"/>